<protein>
    <recommendedName>
        <fullName evidence="3">Rho termination factor N-terminal domain-containing protein</fullName>
    </recommendedName>
</protein>
<dbReference type="AlphaFoldDB" id="A0A6C0JYS7"/>
<evidence type="ECO:0008006" key="3">
    <source>
        <dbReference type="Google" id="ProtNLM"/>
    </source>
</evidence>
<name>A0A6C0JYS7_9ZZZZ</name>
<feature type="compositionally biased region" description="Acidic residues" evidence="1">
    <location>
        <begin position="108"/>
        <end position="149"/>
    </location>
</feature>
<accession>A0A6C0JYS7</accession>
<dbReference type="EMBL" id="MN740749">
    <property type="protein sequence ID" value="QHU10051.1"/>
    <property type="molecule type" value="Genomic_DNA"/>
</dbReference>
<reference evidence="2" key="1">
    <citation type="journal article" date="2020" name="Nature">
        <title>Giant virus diversity and host interactions through global metagenomics.</title>
        <authorList>
            <person name="Schulz F."/>
            <person name="Roux S."/>
            <person name="Paez-Espino D."/>
            <person name="Jungbluth S."/>
            <person name="Walsh D.A."/>
            <person name="Denef V.J."/>
            <person name="McMahon K.D."/>
            <person name="Konstantinidis K.T."/>
            <person name="Eloe-Fadrosh E.A."/>
            <person name="Kyrpides N.C."/>
            <person name="Woyke T."/>
        </authorList>
    </citation>
    <scope>NUCLEOTIDE SEQUENCE</scope>
    <source>
        <strain evidence="2">GVMAG-S-1101164-67</strain>
    </source>
</reference>
<sequence length="290" mass="33176">MLVALLVYHFKQRVTVLEQKYESLFDIVNGVVKQLSNIQSHQQLVHPSIDQFGGMYHPPWASPEHLGNMNISTDYTNQMFPGEHLQYNDPHVEPIINYSIKEDSNDSNNEESNDDNESSDYEDDEDASSDDENDEDESGDDENDDDDSENNVYKIIVSDDENDAQSGVKIINLLVDERSAHLLVDERSAHLEEYDITPVNLDETDELYELPLQDVKHNYSIEEESPIVVKKIEDNIQEISETTFIERASSKDLYKKMTLSNLKATVISKGLCSDPSKMKKNELLKLLEDE</sequence>
<evidence type="ECO:0000256" key="1">
    <source>
        <dbReference type="SAM" id="MobiDB-lite"/>
    </source>
</evidence>
<organism evidence="2">
    <name type="scientific">viral metagenome</name>
    <dbReference type="NCBI Taxonomy" id="1070528"/>
    <lineage>
        <taxon>unclassified sequences</taxon>
        <taxon>metagenomes</taxon>
        <taxon>organismal metagenomes</taxon>
    </lineage>
</organism>
<proteinExistence type="predicted"/>
<feature type="region of interest" description="Disordered" evidence="1">
    <location>
        <begin position="101"/>
        <end position="149"/>
    </location>
</feature>
<evidence type="ECO:0000313" key="2">
    <source>
        <dbReference type="EMBL" id="QHU10051.1"/>
    </source>
</evidence>